<dbReference type="GO" id="GO:0008239">
    <property type="term" value="F:dipeptidyl-peptidase activity"/>
    <property type="evidence" value="ECO:0007669"/>
    <property type="project" value="TreeGrafter"/>
</dbReference>
<dbReference type="EMBL" id="KQ459601">
    <property type="protein sequence ID" value="KPI93935.1"/>
    <property type="molecule type" value="Genomic_DNA"/>
</dbReference>
<evidence type="ECO:0000313" key="7">
    <source>
        <dbReference type="Proteomes" id="UP000053268"/>
    </source>
</evidence>
<protein>
    <recommendedName>
        <fullName evidence="3">Venom dipeptidyl peptidase 4</fullName>
    </recommendedName>
</protein>
<name>A0A194PS22_PAPXU</name>
<organism evidence="6 7">
    <name type="scientific">Papilio xuthus</name>
    <name type="common">Asian swallowtail butterfly</name>
    <dbReference type="NCBI Taxonomy" id="66420"/>
    <lineage>
        <taxon>Eukaryota</taxon>
        <taxon>Metazoa</taxon>
        <taxon>Ecdysozoa</taxon>
        <taxon>Arthropoda</taxon>
        <taxon>Hexapoda</taxon>
        <taxon>Insecta</taxon>
        <taxon>Pterygota</taxon>
        <taxon>Neoptera</taxon>
        <taxon>Endopterygota</taxon>
        <taxon>Lepidoptera</taxon>
        <taxon>Glossata</taxon>
        <taxon>Ditrysia</taxon>
        <taxon>Papilionoidea</taxon>
        <taxon>Papilionidae</taxon>
        <taxon>Papilioninae</taxon>
        <taxon>Papilio</taxon>
    </lineage>
</organism>
<feature type="domain" description="Dipeptidylpeptidase IV N-terminal" evidence="5">
    <location>
        <begin position="906"/>
        <end position="1265"/>
    </location>
</feature>
<evidence type="ECO:0000259" key="4">
    <source>
        <dbReference type="Pfam" id="PF00326"/>
    </source>
</evidence>
<dbReference type="InterPro" id="IPR029058">
    <property type="entry name" value="AB_hydrolase_fold"/>
</dbReference>
<dbReference type="InterPro" id="IPR050278">
    <property type="entry name" value="Serine_Prot_S9B/DPPIV"/>
</dbReference>
<evidence type="ECO:0000256" key="1">
    <source>
        <dbReference type="ARBA" id="ARBA00010036"/>
    </source>
</evidence>
<dbReference type="PANTHER" id="PTHR11731:SF154">
    <property type="entry name" value="VENOM DIPEPTIDYL PEPTIDASE 4-LIKE PROTEIN"/>
    <property type="match status" value="1"/>
</dbReference>
<feature type="domain" description="Dipeptidylpeptidase IV N-terminal" evidence="5">
    <location>
        <begin position="119"/>
        <end position="486"/>
    </location>
</feature>
<evidence type="ECO:0000259" key="5">
    <source>
        <dbReference type="Pfam" id="PF00930"/>
    </source>
</evidence>
<dbReference type="GO" id="GO:0006508">
    <property type="term" value="P:proteolysis"/>
    <property type="evidence" value="ECO:0007669"/>
    <property type="project" value="InterPro"/>
</dbReference>
<dbReference type="STRING" id="66420.A0A194PS22"/>
<dbReference type="PANTHER" id="PTHR11731">
    <property type="entry name" value="PROTEASE FAMILY S9B,C DIPEPTIDYL-PEPTIDASE IV-RELATED"/>
    <property type="match status" value="1"/>
</dbReference>
<evidence type="ECO:0000256" key="3">
    <source>
        <dbReference type="ARBA" id="ARBA00072929"/>
    </source>
</evidence>
<keyword evidence="2" id="KW-0325">Glycoprotein</keyword>
<dbReference type="GO" id="GO:0005886">
    <property type="term" value="C:plasma membrane"/>
    <property type="evidence" value="ECO:0007669"/>
    <property type="project" value="TreeGrafter"/>
</dbReference>
<dbReference type="Pfam" id="PF00930">
    <property type="entry name" value="DPPIV_N"/>
    <property type="match status" value="2"/>
</dbReference>
<dbReference type="FunFam" id="3.40.50.1820:FF:000003">
    <property type="entry name" value="Dipeptidyl peptidase 4"/>
    <property type="match status" value="2"/>
</dbReference>
<dbReference type="Proteomes" id="UP000053268">
    <property type="component" value="Unassembled WGS sequence"/>
</dbReference>
<feature type="domain" description="Peptidase S9 prolyl oligopeptidase catalytic" evidence="4">
    <location>
        <begin position="1353"/>
        <end position="1550"/>
    </location>
</feature>
<dbReference type="Gene3D" id="2.140.10.30">
    <property type="entry name" value="Dipeptidylpeptidase IV, N-terminal domain"/>
    <property type="match status" value="2"/>
</dbReference>
<proteinExistence type="inferred from homology"/>
<keyword evidence="7" id="KW-1185">Reference proteome</keyword>
<dbReference type="SUPFAM" id="SSF53474">
    <property type="entry name" value="alpha/beta-Hydrolases"/>
    <property type="match status" value="2"/>
</dbReference>
<accession>A0A194PS22</accession>
<evidence type="ECO:0000313" key="6">
    <source>
        <dbReference type="EMBL" id="KPI93935.1"/>
    </source>
</evidence>
<feature type="domain" description="Peptidase S9 prolyl oligopeptidase catalytic" evidence="4">
    <location>
        <begin position="579"/>
        <end position="777"/>
    </location>
</feature>
<dbReference type="Gene3D" id="3.40.50.1820">
    <property type="entry name" value="alpha/beta hydrolase"/>
    <property type="match status" value="2"/>
</dbReference>
<dbReference type="Pfam" id="PF00326">
    <property type="entry name" value="Peptidase_S9"/>
    <property type="match status" value="2"/>
</dbReference>
<comment type="similarity">
    <text evidence="1">Belongs to the peptidase S9B family. DPPIV subfamily.</text>
</comment>
<evidence type="ECO:0000256" key="2">
    <source>
        <dbReference type="ARBA" id="ARBA00023180"/>
    </source>
</evidence>
<dbReference type="SUPFAM" id="SSF82171">
    <property type="entry name" value="DPP6 N-terminal domain-like"/>
    <property type="match status" value="2"/>
</dbReference>
<reference evidence="6 7" key="1">
    <citation type="journal article" date="2015" name="Nat. Commun.">
        <title>Outbred genome sequencing and CRISPR/Cas9 gene editing in butterflies.</title>
        <authorList>
            <person name="Li X."/>
            <person name="Fan D."/>
            <person name="Zhang W."/>
            <person name="Liu G."/>
            <person name="Zhang L."/>
            <person name="Zhao L."/>
            <person name="Fang X."/>
            <person name="Chen L."/>
            <person name="Dong Y."/>
            <person name="Chen Y."/>
            <person name="Ding Y."/>
            <person name="Zhao R."/>
            <person name="Feng M."/>
            <person name="Zhu Y."/>
            <person name="Feng Y."/>
            <person name="Jiang X."/>
            <person name="Zhu D."/>
            <person name="Xiang H."/>
            <person name="Feng X."/>
            <person name="Li S."/>
            <person name="Wang J."/>
            <person name="Zhang G."/>
            <person name="Kronforst M.R."/>
            <person name="Wang W."/>
        </authorList>
    </citation>
    <scope>NUCLEOTIDE SEQUENCE [LARGE SCALE GENOMIC DNA]</scope>
    <source>
        <strain evidence="6">Ya'a_city_454_Px</strain>
        <tissue evidence="6">Whole body</tissue>
    </source>
</reference>
<dbReference type="InterPro" id="IPR002469">
    <property type="entry name" value="Peptidase_S9B_N"/>
</dbReference>
<dbReference type="InterPro" id="IPR001375">
    <property type="entry name" value="Peptidase_S9_cat"/>
</dbReference>
<gene>
    <name evidence="6" type="ORF">RR46_13100</name>
</gene>
<dbReference type="GO" id="GO:0008236">
    <property type="term" value="F:serine-type peptidase activity"/>
    <property type="evidence" value="ECO:0007669"/>
    <property type="project" value="InterPro"/>
</dbReference>
<sequence>MLLKGTIGGNPMILNVIPRTWSRVASGGSLRRDFRGPWFVWAVLVAFAVAQSPFTLEEFVRGQFAQRAFNGTWISDTEFTYTISGEPGIYVFDVSTLTRSVLVSGELLAFLNTSNPILSADRQYILAPSEVQSVYRYSTTARFALYEIATGNVTYIANHQRLQLCIFGGGHSLAYVLDNNVYYLPEDSAQAIQITNDGIPGVIYNGHTDWVYEEDVMYTGQATWFSTDGSYLAFASFNDTEVEAYSYYYFVDKTDPDDLYPELFDLKYPKVGRTNPTVNLRLVNLTDLVITNQVRWETLAPPTAVTEDHILGGVVWPTANEVAAHWLNRRQNYTVLRICNVNTGFCEEEHRQQPNGWVPIALPRFSRNGDFFVSTRWSLEQADGKIWQHLYVSIRVNGQIISSSITPGGFTVNNYVGMDEDNLSYYYTRTVAGAPWQSQVHVSGARAECLSCNIQLPDGGRCTWATATASRAGSYLTITCSSTNEPSATYLVDPLNNRVLFTWEDNAIVRERLREKIRPNSMIFTVPLQNGYPAPVRLWLPPGLNVNDTNTKYPMVYYVYSGPNTNTVFDTFTVGYFSYLTTSRNTIYMLADGRGSGLNGQDILYSLNNALGTVEVEDHFVILRQVLDRYEFIDRERVGIWGHSYGGYATLLTLVHDDDHLFQCGVSTAPVTSWLYYNTMYTERYMGLPTPEDNLSGYEAGDVTLLAEKLRGHDFYLMHGNADDNVHYQNAAKLMRALQERNIPFQQMSYPDEAHSLAGVNMHRYGTMNRYWEKCIRKYLMSPSQRLSTRTRILLHLWEDSDRFNLHQGARAFVILLSLTLMGCLTESSLYTPFVPKTFNLEEIVPLQPDFYPERVQINWISDTEYIVREHHKDFRKYDATTDTFVTILNESDWINLNHYAVSSYSKDLKYFLLAANMTKVYRHSTLADYYVYDIEQKTTSKIGQGRTQVVEWGAEGALAYVENNNVYYVPNVARPHIVTALTSTGIPGELYHGATDWIYEEEVFNAPEALWFSPNGSYLAVASFDDREVESAIYQYYGNPSDIDNQYPKLVQFKYPKVGRTNPVVTLRVYNLSNIESEPLYIPAPVDVIGLDHILGRVNWATDQNLIVLWLNRRQNISILINCDLINNKCSMLKEQTERNGWIDIQDPYFDSTGTKMLEIQPMFFNDQRFLHAALFDFNTLTTTDLSPGNSTVTSIVGWNEETDTVYYIVSPWDLPWQRQLWASSQGISKCISCRDATCRNVVADFSPQASYGIVSCSGTNSPPVTYLVNAKTNGLKIVVYNNELSEKLRHYRLPMALFNSITLDDDIVAHVKLLLPPEMQEGKKYPMILRVYAGPGTTRVRDNFNLEYYASYLATNRSFIVASIDVRGSGAMGVEAMHSVNNALGSVEITDTLSALERLITIYPFIDPDRIGVWGWSYGGYATTMMLIKDNVKLLACGAAVAPVTSWLYYDSIYTERYMDTPQANPLGYKLSDLLGAAQSLRGRRYLLVHGSGDDNVHYQHSLQLAKQLQHADIAFEQLTYTDENHSLAGVSRHFYHALDHFWTECFDQ</sequence>